<accession>A0A183F844</accession>
<dbReference type="Proteomes" id="UP000050761">
    <property type="component" value="Unassembled WGS sequence"/>
</dbReference>
<evidence type="ECO:0000313" key="4">
    <source>
        <dbReference type="WBParaSite" id="HPBE_0000233601-mRNA-1"/>
    </source>
</evidence>
<feature type="region of interest" description="Disordered" evidence="1">
    <location>
        <begin position="1"/>
        <end position="23"/>
    </location>
</feature>
<protein>
    <submittedName>
        <fullName evidence="4">Tudor domain-containing protein</fullName>
    </submittedName>
</protein>
<dbReference type="OrthoDB" id="10534063at2759"/>
<organism evidence="3 4">
    <name type="scientific">Heligmosomoides polygyrus</name>
    <name type="common">Parasitic roundworm</name>
    <dbReference type="NCBI Taxonomy" id="6339"/>
    <lineage>
        <taxon>Eukaryota</taxon>
        <taxon>Metazoa</taxon>
        <taxon>Ecdysozoa</taxon>
        <taxon>Nematoda</taxon>
        <taxon>Chromadorea</taxon>
        <taxon>Rhabditida</taxon>
        <taxon>Rhabditina</taxon>
        <taxon>Rhabditomorpha</taxon>
        <taxon>Strongyloidea</taxon>
        <taxon>Heligmosomidae</taxon>
        <taxon>Heligmosomoides</taxon>
    </lineage>
</organism>
<gene>
    <name evidence="2" type="ORF">HPBE_LOCUS2337</name>
</gene>
<accession>A0A3P7X4Y0</accession>
<dbReference type="AlphaFoldDB" id="A0A183F844"/>
<evidence type="ECO:0000256" key="1">
    <source>
        <dbReference type="SAM" id="MobiDB-lite"/>
    </source>
</evidence>
<dbReference type="EMBL" id="UZAH01003411">
    <property type="protein sequence ID" value="VDO24612.1"/>
    <property type="molecule type" value="Genomic_DNA"/>
</dbReference>
<reference evidence="2 3" key="1">
    <citation type="submission" date="2018-11" db="EMBL/GenBank/DDBJ databases">
        <authorList>
            <consortium name="Pathogen Informatics"/>
        </authorList>
    </citation>
    <scope>NUCLEOTIDE SEQUENCE [LARGE SCALE GENOMIC DNA]</scope>
</reference>
<keyword evidence="3" id="KW-1185">Reference proteome</keyword>
<name>A0A183F844_HELPZ</name>
<dbReference type="WBParaSite" id="HPBE_0000233601-mRNA-1">
    <property type="protein sequence ID" value="HPBE_0000233601-mRNA-1"/>
    <property type="gene ID" value="HPBE_0000233601"/>
</dbReference>
<evidence type="ECO:0000313" key="2">
    <source>
        <dbReference type="EMBL" id="VDO24612.1"/>
    </source>
</evidence>
<proteinExistence type="predicted"/>
<sequence>MKMRSAVGQRGGRKGAPGAAISPPLADVCQDSMSGDVAAVDIGGHLFTVGVPEIRALSDARCDGLSKHTSELLSALQEDIAQFSSIADFNYKRKLARAAIVEMVEQLEGNSPAVQEDEQPIESTQLFTEWSREGSDACGRPLATQSSDRYATGEAVYVNDMKIKGKYVRFDTV</sequence>
<evidence type="ECO:0000313" key="3">
    <source>
        <dbReference type="Proteomes" id="UP000050761"/>
    </source>
</evidence>
<reference evidence="4" key="2">
    <citation type="submission" date="2019-09" db="UniProtKB">
        <authorList>
            <consortium name="WormBaseParasite"/>
        </authorList>
    </citation>
    <scope>IDENTIFICATION</scope>
</reference>